<dbReference type="AlphaFoldDB" id="A0A4Y2KWH8"/>
<evidence type="ECO:0000313" key="2">
    <source>
        <dbReference type="Proteomes" id="UP000499080"/>
    </source>
</evidence>
<comment type="caution">
    <text evidence="1">The sequence shown here is derived from an EMBL/GenBank/DDBJ whole genome shotgun (WGS) entry which is preliminary data.</text>
</comment>
<organism evidence="1 2">
    <name type="scientific">Araneus ventricosus</name>
    <name type="common">Orbweaver spider</name>
    <name type="synonym">Epeira ventricosa</name>
    <dbReference type="NCBI Taxonomy" id="182803"/>
    <lineage>
        <taxon>Eukaryota</taxon>
        <taxon>Metazoa</taxon>
        <taxon>Ecdysozoa</taxon>
        <taxon>Arthropoda</taxon>
        <taxon>Chelicerata</taxon>
        <taxon>Arachnida</taxon>
        <taxon>Araneae</taxon>
        <taxon>Araneomorphae</taxon>
        <taxon>Entelegynae</taxon>
        <taxon>Araneoidea</taxon>
        <taxon>Araneidae</taxon>
        <taxon>Araneus</taxon>
    </lineage>
</organism>
<dbReference type="Proteomes" id="UP000499080">
    <property type="component" value="Unassembled WGS sequence"/>
</dbReference>
<reference evidence="1 2" key="1">
    <citation type="journal article" date="2019" name="Sci. Rep.">
        <title>Orb-weaving spider Araneus ventricosus genome elucidates the spidroin gene catalogue.</title>
        <authorList>
            <person name="Kono N."/>
            <person name="Nakamura H."/>
            <person name="Ohtoshi R."/>
            <person name="Moran D.A.P."/>
            <person name="Shinohara A."/>
            <person name="Yoshida Y."/>
            <person name="Fujiwara M."/>
            <person name="Mori M."/>
            <person name="Tomita M."/>
            <person name="Arakawa K."/>
        </authorList>
    </citation>
    <scope>NUCLEOTIDE SEQUENCE [LARGE SCALE GENOMIC DNA]</scope>
</reference>
<protein>
    <submittedName>
        <fullName evidence="1">Uncharacterized protein</fullName>
    </submittedName>
</protein>
<evidence type="ECO:0000313" key="1">
    <source>
        <dbReference type="EMBL" id="GBN06711.1"/>
    </source>
</evidence>
<keyword evidence="2" id="KW-1185">Reference proteome</keyword>
<proteinExistence type="predicted"/>
<sequence length="125" mass="13940">MIQTFVFYFVPLYFSLTRLSSTSVSELVSWSLYSVTSPSRFNASDSSSAGFLVPNSSKIAEYCSVGIISSRFVIVRLGYGELRSARQLSVETIGASRRNVTTSHYTTCIPVFRTIWLLSGLDGWR</sequence>
<dbReference type="EMBL" id="BGPR01116336">
    <property type="protein sequence ID" value="GBN06711.1"/>
    <property type="molecule type" value="Genomic_DNA"/>
</dbReference>
<name>A0A4Y2KWH8_ARAVE</name>
<accession>A0A4Y2KWH8</accession>
<gene>
    <name evidence="1" type="ORF">AVEN_60639_1</name>
</gene>